<evidence type="ECO:0008006" key="3">
    <source>
        <dbReference type="Google" id="ProtNLM"/>
    </source>
</evidence>
<dbReference type="Proteomes" id="UP000034846">
    <property type="component" value="Unassembled WGS sequence"/>
</dbReference>
<dbReference type="PROSITE" id="PS51257">
    <property type="entry name" value="PROKAR_LIPOPROTEIN"/>
    <property type="match status" value="1"/>
</dbReference>
<name>A0A0G1ZKI8_9BACT</name>
<dbReference type="AlphaFoldDB" id="A0A0G1ZKI8"/>
<proteinExistence type="predicted"/>
<reference evidence="1 2" key="1">
    <citation type="journal article" date="2015" name="Nature">
        <title>rRNA introns, odd ribosomes, and small enigmatic genomes across a large radiation of phyla.</title>
        <authorList>
            <person name="Brown C.T."/>
            <person name="Hug L.A."/>
            <person name="Thomas B.C."/>
            <person name="Sharon I."/>
            <person name="Castelle C.J."/>
            <person name="Singh A."/>
            <person name="Wilkins M.J."/>
            <person name="Williams K.H."/>
            <person name="Banfield J.F."/>
        </authorList>
    </citation>
    <scope>NUCLEOTIDE SEQUENCE [LARGE SCALE GENOMIC DNA]</scope>
</reference>
<protein>
    <recommendedName>
        <fullName evidence="3">Lipoprotein</fullName>
    </recommendedName>
</protein>
<comment type="caution">
    <text evidence="1">The sequence shown here is derived from an EMBL/GenBank/DDBJ whole genome shotgun (WGS) entry which is preliminary data.</text>
</comment>
<sequence>MRTALLVAFLVLVGFGCAPKTLLPEVMPSNMTIVWREGGGDWPEGSDATISLAGGERRYYGGDKADETVSFVVDADDFVLIYATLRAYAADTVDDSASVFNGDNAGYRLTWDENVVDIWGEAVVAADQERYAEIYDAIGAYVNAATASYADWEEGSAGEMCIQVITPARNPQTGETRDFPTPCDVPGGWEVVSDIVE</sequence>
<accession>A0A0G1ZKI8</accession>
<organism evidence="1 2">
    <name type="scientific">Candidatus Uhrbacteria bacterium GW2011_GWD2_52_7</name>
    <dbReference type="NCBI Taxonomy" id="1618989"/>
    <lineage>
        <taxon>Bacteria</taxon>
        <taxon>Candidatus Uhriibacteriota</taxon>
    </lineage>
</organism>
<gene>
    <name evidence="1" type="ORF">UY72_C0068G0001</name>
</gene>
<dbReference type="EMBL" id="LCRD01000068">
    <property type="protein sequence ID" value="KKW28562.1"/>
    <property type="molecule type" value="Genomic_DNA"/>
</dbReference>
<evidence type="ECO:0000313" key="2">
    <source>
        <dbReference type="Proteomes" id="UP000034846"/>
    </source>
</evidence>
<evidence type="ECO:0000313" key="1">
    <source>
        <dbReference type="EMBL" id="KKW28562.1"/>
    </source>
</evidence>